<reference evidence="1" key="3">
    <citation type="submission" date="2022-06" db="UniProtKB">
        <authorList>
            <consortium name="EnsemblPlants"/>
        </authorList>
    </citation>
    <scope>IDENTIFICATION</scope>
</reference>
<evidence type="ECO:0000313" key="2">
    <source>
        <dbReference type="Proteomes" id="UP000015106"/>
    </source>
</evidence>
<dbReference type="EnsemblPlants" id="TuG1812G0500000456.01.T01">
    <property type="protein sequence ID" value="TuG1812G0500000456.01.T01"/>
    <property type="gene ID" value="TuG1812G0500000456.01"/>
</dbReference>
<accession>A0A8R7UE39</accession>
<dbReference type="Gramene" id="TuG1812G0500000456.01.T01">
    <property type="protein sequence ID" value="TuG1812G0500000456.01.T01"/>
    <property type="gene ID" value="TuG1812G0500000456.01"/>
</dbReference>
<organism evidence="1 2">
    <name type="scientific">Triticum urartu</name>
    <name type="common">Red wild einkorn</name>
    <name type="synonym">Crithodium urartu</name>
    <dbReference type="NCBI Taxonomy" id="4572"/>
    <lineage>
        <taxon>Eukaryota</taxon>
        <taxon>Viridiplantae</taxon>
        <taxon>Streptophyta</taxon>
        <taxon>Embryophyta</taxon>
        <taxon>Tracheophyta</taxon>
        <taxon>Spermatophyta</taxon>
        <taxon>Magnoliopsida</taxon>
        <taxon>Liliopsida</taxon>
        <taxon>Poales</taxon>
        <taxon>Poaceae</taxon>
        <taxon>BOP clade</taxon>
        <taxon>Pooideae</taxon>
        <taxon>Triticodae</taxon>
        <taxon>Triticeae</taxon>
        <taxon>Triticinae</taxon>
        <taxon>Triticum</taxon>
    </lineage>
</organism>
<reference evidence="1" key="2">
    <citation type="submission" date="2018-03" db="EMBL/GenBank/DDBJ databases">
        <title>The Triticum urartu genome reveals the dynamic nature of wheat genome evolution.</title>
        <authorList>
            <person name="Ling H."/>
            <person name="Ma B."/>
            <person name="Shi X."/>
            <person name="Liu H."/>
            <person name="Dong L."/>
            <person name="Sun H."/>
            <person name="Cao Y."/>
            <person name="Gao Q."/>
            <person name="Zheng S."/>
            <person name="Li Y."/>
            <person name="Yu Y."/>
            <person name="Du H."/>
            <person name="Qi M."/>
            <person name="Li Y."/>
            <person name="Yu H."/>
            <person name="Cui Y."/>
            <person name="Wang N."/>
            <person name="Chen C."/>
            <person name="Wu H."/>
            <person name="Zhao Y."/>
            <person name="Zhang J."/>
            <person name="Li Y."/>
            <person name="Zhou W."/>
            <person name="Zhang B."/>
            <person name="Hu W."/>
            <person name="Eijk M."/>
            <person name="Tang J."/>
            <person name="Witsenboer H."/>
            <person name="Zhao S."/>
            <person name="Li Z."/>
            <person name="Zhang A."/>
            <person name="Wang D."/>
            <person name="Liang C."/>
        </authorList>
    </citation>
    <scope>NUCLEOTIDE SEQUENCE [LARGE SCALE GENOMIC DNA]</scope>
    <source>
        <strain evidence="1">cv. G1812</strain>
    </source>
</reference>
<name>A0A8R7UE39_TRIUA</name>
<evidence type="ECO:0000313" key="1">
    <source>
        <dbReference type="EnsemblPlants" id="TuG1812G0500000456.01.T01"/>
    </source>
</evidence>
<keyword evidence="2" id="KW-1185">Reference proteome</keyword>
<sequence>MKVAVFHFYHTKRTDWFSRNSDAFQLFLSVHPTCITDQQGGGRSPGSALLELASAHSKLQMMSVFCFFSPVANTSREMELFELQWHQLTAYEDTATRASVLPG</sequence>
<protein>
    <submittedName>
        <fullName evidence="1">Uncharacterized protein</fullName>
    </submittedName>
</protein>
<proteinExistence type="predicted"/>
<dbReference type="AlphaFoldDB" id="A0A8R7UE39"/>
<reference evidence="2" key="1">
    <citation type="journal article" date="2013" name="Nature">
        <title>Draft genome of the wheat A-genome progenitor Triticum urartu.</title>
        <authorList>
            <person name="Ling H.Q."/>
            <person name="Zhao S."/>
            <person name="Liu D."/>
            <person name="Wang J."/>
            <person name="Sun H."/>
            <person name="Zhang C."/>
            <person name="Fan H."/>
            <person name="Li D."/>
            <person name="Dong L."/>
            <person name="Tao Y."/>
            <person name="Gao C."/>
            <person name="Wu H."/>
            <person name="Li Y."/>
            <person name="Cui Y."/>
            <person name="Guo X."/>
            <person name="Zheng S."/>
            <person name="Wang B."/>
            <person name="Yu K."/>
            <person name="Liang Q."/>
            <person name="Yang W."/>
            <person name="Lou X."/>
            <person name="Chen J."/>
            <person name="Feng M."/>
            <person name="Jian J."/>
            <person name="Zhang X."/>
            <person name="Luo G."/>
            <person name="Jiang Y."/>
            <person name="Liu J."/>
            <person name="Wang Z."/>
            <person name="Sha Y."/>
            <person name="Zhang B."/>
            <person name="Wu H."/>
            <person name="Tang D."/>
            <person name="Shen Q."/>
            <person name="Xue P."/>
            <person name="Zou S."/>
            <person name="Wang X."/>
            <person name="Liu X."/>
            <person name="Wang F."/>
            <person name="Yang Y."/>
            <person name="An X."/>
            <person name="Dong Z."/>
            <person name="Zhang K."/>
            <person name="Zhang X."/>
            <person name="Luo M.C."/>
            <person name="Dvorak J."/>
            <person name="Tong Y."/>
            <person name="Wang J."/>
            <person name="Yang H."/>
            <person name="Li Z."/>
            <person name="Wang D."/>
            <person name="Zhang A."/>
            <person name="Wang J."/>
        </authorList>
    </citation>
    <scope>NUCLEOTIDE SEQUENCE</scope>
    <source>
        <strain evidence="2">cv. G1812</strain>
    </source>
</reference>
<dbReference type="Proteomes" id="UP000015106">
    <property type="component" value="Chromosome 5"/>
</dbReference>